<dbReference type="Proteomes" id="UP000224080">
    <property type="component" value="Unassembled WGS sequence"/>
</dbReference>
<feature type="compositionally biased region" description="Polar residues" evidence="1">
    <location>
        <begin position="266"/>
        <end position="275"/>
    </location>
</feature>
<comment type="caution">
    <text evidence="2">The sequence shown here is derived from an EMBL/GenBank/DDBJ whole genome shotgun (WGS) entry which is preliminary data.</text>
</comment>
<feature type="region of interest" description="Disordered" evidence="1">
    <location>
        <begin position="492"/>
        <end position="712"/>
    </location>
</feature>
<dbReference type="EMBL" id="PDNC01000003">
    <property type="protein sequence ID" value="PGH09767.1"/>
    <property type="molecule type" value="Genomic_DNA"/>
</dbReference>
<evidence type="ECO:0000313" key="3">
    <source>
        <dbReference type="Proteomes" id="UP000224080"/>
    </source>
</evidence>
<dbReference type="OrthoDB" id="5404794at2759"/>
<feature type="compositionally biased region" description="Polar residues" evidence="1">
    <location>
        <begin position="77"/>
        <end position="93"/>
    </location>
</feature>
<gene>
    <name evidence="2" type="ORF">GX51_00448</name>
</gene>
<name>A0A2B7XMI5_9EURO</name>
<feature type="compositionally biased region" description="Polar residues" evidence="1">
    <location>
        <begin position="234"/>
        <end position="246"/>
    </location>
</feature>
<reference evidence="2 3" key="1">
    <citation type="submission" date="2017-10" db="EMBL/GenBank/DDBJ databases">
        <title>Comparative genomics in systemic dimorphic fungi from Ajellomycetaceae.</title>
        <authorList>
            <person name="Munoz J.F."/>
            <person name="Mcewen J.G."/>
            <person name="Clay O.K."/>
            <person name="Cuomo C.A."/>
        </authorList>
    </citation>
    <scope>NUCLEOTIDE SEQUENCE [LARGE SCALE GENOMIC DNA]</scope>
    <source>
        <strain evidence="2 3">UAMH130</strain>
    </source>
</reference>
<dbReference type="AlphaFoldDB" id="A0A2B7XMI5"/>
<feature type="compositionally biased region" description="Low complexity" evidence="1">
    <location>
        <begin position="49"/>
        <end position="66"/>
    </location>
</feature>
<feature type="region of interest" description="Disordered" evidence="1">
    <location>
        <begin position="1"/>
        <end position="93"/>
    </location>
</feature>
<dbReference type="STRING" id="2060905.A0A2B7XMI5"/>
<feature type="compositionally biased region" description="Low complexity" evidence="1">
    <location>
        <begin position="298"/>
        <end position="309"/>
    </location>
</feature>
<accession>A0A2B7XMI5</accession>
<feature type="compositionally biased region" description="Polar residues" evidence="1">
    <location>
        <begin position="501"/>
        <end position="510"/>
    </location>
</feature>
<protein>
    <submittedName>
        <fullName evidence="2">Uncharacterized protein</fullName>
    </submittedName>
</protein>
<feature type="compositionally biased region" description="Basic and acidic residues" evidence="1">
    <location>
        <begin position="535"/>
        <end position="548"/>
    </location>
</feature>
<keyword evidence="3" id="KW-1185">Reference proteome</keyword>
<feature type="compositionally biased region" description="Basic and acidic residues" evidence="1">
    <location>
        <begin position="621"/>
        <end position="632"/>
    </location>
</feature>
<feature type="compositionally biased region" description="Low complexity" evidence="1">
    <location>
        <begin position="661"/>
        <end position="680"/>
    </location>
</feature>
<organism evidence="2 3">
    <name type="scientific">Blastomyces parvus</name>
    <dbReference type="NCBI Taxonomy" id="2060905"/>
    <lineage>
        <taxon>Eukaryota</taxon>
        <taxon>Fungi</taxon>
        <taxon>Dikarya</taxon>
        <taxon>Ascomycota</taxon>
        <taxon>Pezizomycotina</taxon>
        <taxon>Eurotiomycetes</taxon>
        <taxon>Eurotiomycetidae</taxon>
        <taxon>Onygenales</taxon>
        <taxon>Ajellomycetaceae</taxon>
        <taxon>Blastomyces</taxon>
    </lineage>
</organism>
<evidence type="ECO:0000256" key="1">
    <source>
        <dbReference type="SAM" id="MobiDB-lite"/>
    </source>
</evidence>
<feature type="region of interest" description="Disordered" evidence="1">
    <location>
        <begin position="191"/>
        <end position="316"/>
    </location>
</feature>
<evidence type="ECO:0000313" key="2">
    <source>
        <dbReference type="EMBL" id="PGH09767.1"/>
    </source>
</evidence>
<proteinExistence type="predicted"/>
<sequence length="737" mass="79579">MPSSLVIQDSDDSDAELSDIATSIDPLQDNTTTANPAIILRDFPPIDQYDQNSSGNDNNYNNQVVGEATIGNGNGVDRNSNNHGSPSFDPNLNVNFDQFLASQSQDQAATGSVSLSQQQRERAWLGEEDGDGAYSSLKAPRRSILKRGKTMDAGKKEGENVGVGERNVKRRRIMDVSGAFQVAVGKCVGFAGSPEQDEGGCGGGEELSTERMIDIDASISPRKDGGDSTFGEDLTNTPCDNPSTAETEWDPPTTPGSKGRSRKQPTGRSKSTQGFDDTAYDTEPMSSITLARARRTMSSSFISHPPQSSTESTHDELALPSVVQVAITNMRSTAIKNKEPSAAGNTGMESDQDELDCINADFGDIPKERYKPRPSRSRSKAIIDTGLGVDEVCDIENSHVELVVPREDFAIAQTCQSREDGGSTVAEISNNPEEYMLNATAQDTPLEKPKRPLKVAKKKKVKRGKTTSVMLNRAIESDVEDDVIWLDEKPADINFKDTRNENQPSKSQKASHLEESEGEVLGNNTKSNQEAATVKAEKEEESHVKLDEVQPLPSGHTTPAAAPDPAPAPAPNKRGRKRKKTSDSLAVESPNPVAETEPSTDCKEDIQPLVEQDQNIPACEKALEEKDSKPDTATDIGTAAEADQVAQSNEEVQKKPISADPLTSTSTPHPTPRQPQSQPSNITTPAPEPVETPKKPTMAVQKGPDKHSPITVNKKVSYRVGLSRTARIAPLLKVVRK</sequence>